<organism evidence="3 4">
    <name type="scientific">Phyllachora maydis</name>
    <dbReference type="NCBI Taxonomy" id="1825666"/>
    <lineage>
        <taxon>Eukaryota</taxon>
        <taxon>Fungi</taxon>
        <taxon>Dikarya</taxon>
        <taxon>Ascomycota</taxon>
        <taxon>Pezizomycotina</taxon>
        <taxon>Sordariomycetes</taxon>
        <taxon>Sordariomycetidae</taxon>
        <taxon>Phyllachorales</taxon>
        <taxon>Phyllachoraceae</taxon>
        <taxon>Phyllachora</taxon>
    </lineage>
</organism>
<proteinExistence type="predicted"/>
<feature type="compositionally biased region" description="Polar residues" evidence="1">
    <location>
        <begin position="247"/>
        <end position="263"/>
    </location>
</feature>
<feature type="compositionally biased region" description="Low complexity" evidence="1">
    <location>
        <begin position="69"/>
        <end position="78"/>
    </location>
</feature>
<dbReference type="EMBL" id="JAQQPM010000005">
    <property type="protein sequence ID" value="KAK2071716.1"/>
    <property type="molecule type" value="Genomic_DNA"/>
</dbReference>
<evidence type="ECO:0008006" key="5">
    <source>
        <dbReference type="Google" id="ProtNLM"/>
    </source>
</evidence>
<feature type="compositionally biased region" description="Acidic residues" evidence="1">
    <location>
        <begin position="147"/>
        <end position="160"/>
    </location>
</feature>
<reference evidence="3" key="1">
    <citation type="journal article" date="2023" name="Mol. Plant Microbe Interact.">
        <title>Elucidating the Obligate Nature and Biological Capacity of an Invasive Fungal Corn Pathogen.</title>
        <authorList>
            <person name="MacCready J.S."/>
            <person name="Roggenkamp E.M."/>
            <person name="Gdanetz K."/>
            <person name="Chilvers M.I."/>
        </authorList>
    </citation>
    <scope>NUCLEOTIDE SEQUENCE</scope>
    <source>
        <strain evidence="3">PM02</strain>
    </source>
</reference>
<dbReference type="Proteomes" id="UP001217918">
    <property type="component" value="Unassembled WGS sequence"/>
</dbReference>
<evidence type="ECO:0000256" key="1">
    <source>
        <dbReference type="SAM" id="MobiDB-lite"/>
    </source>
</evidence>
<keyword evidence="2" id="KW-0812">Transmembrane</keyword>
<keyword evidence="2" id="KW-1133">Transmembrane helix</keyword>
<feature type="compositionally biased region" description="Basic and acidic residues" evidence="1">
    <location>
        <begin position="205"/>
        <end position="235"/>
    </location>
</feature>
<comment type="caution">
    <text evidence="3">The sequence shown here is derived from an EMBL/GenBank/DDBJ whole genome shotgun (WGS) entry which is preliminary data.</text>
</comment>
<name>A0AAD9MGA6_9PEZI</name>
<evidence type="ECO:0000313" key="3">
    <source>
        <dbReference type="EMBL" id="KAK2071716.1"/>
    </source>
</evidence>
<evidence type="ECO:0000256" key="2">
    <source>
        <dbReference type="SAM" id="Phobius"/>
    </source>
</evidence>
<accession>A0AAD9MGA6</accession>
<keyword evidence="4" id="KW-1185">Reference proteome</keyword>
<feature type="compositionally biased region" description="Low complexity" evidence="1">
    <location>
        <begin position="114"/>
        <end position="124"/>
    </location>
</feature>
<protein>
    <recommendedName>
        <fullName evidence="5">Transmembrane protein</fullName>
    </recommendedName>
</protein>
<dbReference type="AlphaFoldDB" id="A0AAD9MGA6"/>
<feature type="region of interest" description="Disordered" evidence="1">
    <location>
        <begin position="67"/>
        <end position="263"/>
    </location>
</feature>
<feature type="transmembrane region" description="Helical" evidence="2">
    <location>
        <begin position="6"/>
        <end position="27"/>
    </location>
</feature>
<keyword evidence="2" id="KW-0472">Membrane</keyword>
<gene>
    <name evidence="3" type="ORF">P8C59_006120</name>
</gene>
<sequence>MTVAVLGYFIICSIPFVFTGSAAYSIYQDRKKHKSDLETGGTRPLTLVANTPHILWHDAIGESEGLSDAAAEAQTTAPSAPPRRSDAASAAGTVRAVVEATALSRPSAGRGRGNPRPFGPRVRPTLPTAAGQQSSSMRYPRRAAFTFDEEEEEEEEEGEEDTSRRTLSRPAPATASSSLFGGDEDDDGGEAAPVSALFSAPNGRQGEDELERYHVSAASRESREVDRWTQVDLQDHNGQGAARLSSFEPSNDSAGAASKWTSG</sequence>
<evidence type="ECO:0000313" key="4">
    <source>
        <dbReference type="Proteomes" id="UP001217918"/>
    </source>
</evidence>